<comment type="caution">
    <text evidence="2">The sequence shown here is derived from an EMBL/GenBank/DDBJ whole genome shotgun (WGS) entry which is preliminary data.</text>
</comment>
<gene>
    <name evidence="2" type="ORF">IWX46DRAFT_445466</name>
</gene>
<keyword evidence="3" id="KW-1185">Reference proteome</keyword>
<proteinExistence type="predicted"/>
<organism evidence="2 3">
    <name type="scientific">Phyllosticta citricarpa</name>
    <dbReference type="NCBI Taxonomy" id="55181"/>
    <lineage>
        <taxon>Eukaryota</taxon>
        <taxon>Fungi</taxon>
        <taxon>Dikarya</taxon>
        <taxon>Ascomycota</taxon>
        <taxon>Pezizomycotina</taxon>
        <taxon>Dothideomycetes</taxon>
        <taxon>Dothideomycetes incertae sedis</taxon>
        <taxon>Botryosphaeriales</taxon>
        <taxon>Phyllostictaceae</taxon>
        <taxon>Phyllosticta</taxon>
    </lineage>
</organism>
<evidence type="ECO:0000313" key="2">
    <source>
        <dbReference type="EMBL" id="KAK7550161.1"/>
    </source>
</evidence>
<keyword evidence="1" id="KW-1133">Transmembrane helix</keyword>
<sequence length="102" mass="11954">MRNGTHGLALVGRLSITYPTSLLRWRISPSSFYFFPLLFLTLSYVGRSVLIHQSHGSFEILILWNHYPLLCFFFCHGRRRVFSARLSLLLFCLCRFVGRLIE</sequence>
<dbReference type="EMBL" id="JBBPDW010000008">
    <property type="protein sequence ID" value="KAK7550161.1"/>
    <property type="molecule type" value="Genomic_DNA"/>
</dbReference>
<protein>
    <submittedName>
        <fullName evidence="2">Uncharacterized protein</fullName>
    </submittedName>
</protein>
<evidence type="ECO:0000313" key="3">
    <source>
        <dbReference type="Proteomes" id="UP001365128"/>
    </source>
</evidence>
<keyword evidence="1" id="KW-0812">Transmembrane</keyword>
<name>A0ABR1MIB8_9PEZI</name>
<reference evidence="2 3" key="1">
    <citation type="submission" date="2024-04" db="EMBL/GenBank/DDBJ databases">
        <title>Phyllosticta paracitricarpa is synonymous to the EU quarantine fungus P. citricarpa based on phylogenomic analyses.</title>
        <authorList>
            <consortium name="Lawrence Berkeley National Laboratory"/>
            <person name="Van Ingen-Buijs V.A."/>
            <person name="Van Westerhoven A.C."/>
            <person name="Haridas S."/>
            <person name="Skiadas P."/>
            <person name="Martin F."/>
            <person name="Groenewald J.Z."/>
            <person name="Crous P.W."/>
            <person name="Seidl M.F."/>
        </authorList>
    </citation>
    <scope>NUCLEOTIDE SEQUENCE [LARGE SCALE GENOMIC DNA]</scope>
    <source>
        <strain evidence="2 3">CBS 122670</strain>
    </source>
</reference>
<feature type="transmembrane region" description="Helical" evidence="1">
    <location>
        <begin position="32"/>
        <end position="50"/>
    </location>
</feature>
<accession>A0ABR1MIB8</accession>
<evidence type="ECO:0000256" key="1">
    <source>
        <dbReference type="SAM" id="Phobius"/>
    </source>
</evidence>
<feature type="transmembrane region" description="Helical" evidence="1">
    <location>
        <begin position="56"/>
        <end position="75"/>
    </location>
</feature>
<keyword evidence="1" id="KW-0472">Membrane</keyword>
<dbReference type="Proteomes" id="UP001365128">
    <property type="component" value="Unassembled WGS sequence"/>
</dbReference>